<organism evidence="2">
    <name type="scientific">Tanacetum cinerariifolium</name>
    <name type="common">Dalmatian daisy</name>
    <name type="synonym">Chrysanthemum cinerariifolium</name>
    <dbReference type="NCBI Taxonomy" id="118510"/>
    <lineage>
        <taxon>Eukaryota</taxon>
        <taxon>Viridiplantae</taxon>
        <taxon>Streptophyta</taxon>
        <taxon>Embryophyta</taxon>
        <taxon>Tracheophyta</taxon>
        <taxon>Spermatophyta</taxon>
        <taxon>Magnoliopsida</taxon>
        <taxon>eudicotyledons</taxon>
        <taxon>Gunneridae</taxon>
        <taxon>Pentapetalae</taxon>
        <taxon>asterids</taxon>
        <taxon>campanulids</taxon>
        <taxon>Asterales</taxon>
        <taxon>Asteraceae</taxon>
        <taxon>Asteroideae</taxon>
        <taxon>Anthemideae</taxon>
        <taxon>Anthemidinae</taxon>
        <taxon>Tanacetum</taxon>
    </lineage>
</organism>
<feature type="coiled-coil region" evidence="1">
    <location>
        <begin position="94"/>
        <end position="154"/>
    </location>
</feature>
<gene>
    <name evidence="2" type="ORF">Tci_063860</name>
</gene>
<accession>A0A6L2P3N8</accession>
<evidence type="ECO:0000313" key="2">
    <source>
        <dbReference type="EMBL" id="GEU91882.1"/>
    </source>
</evidence>
<keyword evidence="1" id="KW-0175">Coiled coil</keyword>
<dbReference type="EMBL" id="BKCJ010010504">
    <property type="protein sequence ID" value="GEU91882.1"/>
    <property type="molecule type" value="Genomic_DNA"/>
</dbReference>
<dbReference type="AlphaFoldDB" id="A0A6L2P3N8"/>
<comment type="caution">
    <text evidence="2">The sequence shown here is derived from an EMBL/GenBank/DDBJ whole genome shotgun (WGS) entry which is preliminary data.</text>
</comment>
<protein>
    <submittedName>
        <fullName evidence="2">Uncharacterized protein</fullName>
    </submittedName>
</protein>
<evidence type="ECO:0000256" key="1">
    <source>
        <dbReference type="SAM" id="Coils"/>
    </source>
</evidence>
<proteinExistence type="predicted"/>
<name>A0A6L2P3N8_TANCI</name>
<reference evidence="2" key="1">
    <citation type="journal article" date="2019" name="Sci. Rep.">
        <title>Draft genome of Tanacetum cinerariifolium, the natural source of mosquito coil.</title>
        <authorList>
            <person name="Yamashiro T."/>
            <person name="Shiraishi A."/>
            <person name="Satake H."/>
            <person name="Nakayama K."/>
        </authorList>
    </citation>
    <scope>NUCLEOTIDE SEQUENCE</scope>
</reference>
<sequence>MRADELYKFSDATLKKGMDELHHRVLDFNLGYNKEIERRKWKTTDKKRSALMVDLIDKQMHKRRIIQNLESIDDFHSFVVVETKEILTLGVDRVNSLEEEMAKDDQRMNEKITRDAKTIRIHAEEELQIMIDGLDKNNETVAKYLQEYEQFAAELSIEESIELISDLVKYQDNYAKVLKYQTQQSKPLSKKQQREFYMLVLKSHAGWKAKYFKGMTLEEIREKFDPDSAKKVKISEEVSEEDLKEMMQLVPVEEHFDREDLNQLWALVKETLSIRPTTSDKEKKLWVELKRLYEPDVEDQLWSQTQALMHATLEWRLYDSCGKEVIEGILSRPVRIRLSKVELLLVAFDTQLKVFYTSLDDDASCEHSKRDIKCKTFFNSQICQLALYKKQQHIFDVLDA</sequence>